<evidence type="ECO:0000313" key="1">
    <source>
        <dbReference type="EMBL" id="KAK3891453.1"/>
    </source>
</evidence>
<dbReference type="Proteomes" id="UP001286313">
    <property type="component" value="Unassembled WGS sequence"/>
</dbReference>
<comment type="caution">
    <text evidence="1">The sequence shown here is derived from an EMBL/GenBank/DDBJ whole genome shotgun (WGS) entry which is preliminary data.</text>
</comment>
<proteinExistence type="predicted"/>
<protein>
    <submittedName>
        <fullName evidence="1">Uncharacterized protein</fullName>
    </submittedName>
</protein>
<name>A0AAE1GKZ5_PETCI</name>
<reference evidence="1" key="1">
    <citation type="submission" date="2023-10" db="EMBL/GenBank/DDBJ databases">
        <title>Genome assemblies of two species of porcelain crab, Petrolisthes cinctipes and Petrolisthes manimaculis (Anomura: Porcellanidae).</title>
        <authorList>
            <person name="Angst P."/>
        </authorList>
    </citation>
    <scope>NUCLEOTIDE SEQUENCE</scope>
    <source>
        <strain evidence="1">PB745_01</strain>
        <tissue evidence="1">Gill</tissue>
    </source>
</reference>
<accession>A0AAE1GKZ5</accession>
<organism evidence="1 2">
    <name type="scientific">Petrolisthes cinctipes</name>
    <name type="common">Flat porcelain crab</name>
    <dbReference type="NCBI Taxonomy" id="88211"/>
    <lineage>
        <taxon>Eukaryota</taxon>
        <taxon>Metazoa</taxon>
        <taxon>Ecdysozoa</taxon>
        <taxon>Arthropoda</taxon>
        <taxon>Crustacea</taxon>
        <taxon>Multicrustacea</taxon>
        <taxon>Malacostraca</taxon>
        <taxon>Eumalacostraca</taxon>
        <taxon>Eucarida</taxon>
        <taxon>Decapoda</taxon>
        <taxon>Pleocyemata</taxon>
        <taxon>Anomura</taxon>
        <taxon>Galatheoidea</taxon>
        <taxon>Porcellanidae</taxon>
        <taxon>Petrolisthes</taxon>
    </lineage>
</organism>
<keyword evidence="2" id="KW-1185">Reference proteome</keyword>
<evidence type="ECO:0000313" key="2">
    <source>
        <dbReference type="Proteomes" id="UP001286313"/>
    </source>
</evidence>
<dbReference type="EMBL" id="JAWQEG010000340">
    <property type="protein sequence ID" value="KAK3891453.1"/>
    <property type="molecule type" value="Genomic_DNA"/>
</dbReference>
<gene>
    <name evidence="1" type="ORF">Pcinc_004656</name>
</gene>
<sequence length="75" mass="8659">MFTTLLQNENELLSGLALPSDIVMTASERTVWLLHQAAMDNTIIISSMDFGRHKRNWCELRYLLLCCWHVFGTTT</sequence>
<dbReference type="AlphaFoldDB" id="A0AAE1GKZ5"/>